<dbReference type="InterPro" id="IPR050776">
    <property type="entry name" value="Ank_Repeat/CDKN_Inhibitor"/>
</dbReference>
<comment type="similarity">
    <text evidence="9">Belongs to the CDKN2 cyclin-dependent kinase inhibitor family.</text>
</comment>
<dbReference type="GO" id="GO:1902807">
    <property type="term" value="P:negative regulation of cell cycle G1/S phase transition"/>
    <property type="evidence" value="ECO:0007669"/>
    <property type="project" value="UniProtKB-ARBA"/>
</dbReference>
<comment type="subcellular location">
    <subcellularLocation>
        <location evidence="2">Cytoplasm</location>
    </subcellularLocation>
    <subcellularLocation>
        <location evidence="1">Nucleus</location>
    </subcellularLocation>
</comment>
<dbReference type="PANTHER" id="PTHR24201">
    <property type="entry name" value="ANK_REP_REGION DOMAIN-CONTAINING PROTEIN"/>
    <property type="match status" value="1"/>
</dbReference>
<dbReference type="SUPFAM" id="SSF48403">
    <property type="entry name" value="Ankyrin repeat"/>
    <property type="match status" value="1"/>
</dbReference>
<protein>
    <recommendedName>
        <fullName evidence="12">Cyclin-dependent kinase 4 inhibitor D</fullName>
    </recommendedName>
    <alternativeName>
        <fullName evidence="13">p19-INK4d</fullName>
    </alternativeName>
</protein>
<evidence type="ECO:0000256" key="13">
    <source>
        <dbReference type="ARBA" id="ARBA00082064"/>
    </source>
</evidence>
<keyword evidence="4" id="KW-0677">Repeat</keyword>
<proteinExistence type="inferred from homology"/>
<dbReference type="Pfam" id="PF12796">
    <property type="entry name" value="Ank_2"/>
    <property type="match status" value="1"/>
</dbReference>
<dbReference type="SMART" id="SM00248">
    <property type="entry name" value="ANK"/>
    <property type="match status" value="4"/>
</dbReference>
<dbReference type="PANTHER" id="PTHR24201:SF7">
    <property type="entry name" value="CYCLIN-DEPENDENT KINASE 4 INHIBITOR D"/>
    <property type="match status" value="1"/>
</dbReference>
<evidence type="ECO:0000256" key="1">
    <source>
        <dbReference type="ARBA" id="ARBA00004123"/>
    </source>
</evidence>
<feature type="repeat" description="ANK" evidence="14">
    <location>
        <begin position="174"/>
        <end position="206"/>
    </location>
</feature>
<dbReference type="GO" id="GO:0005634">
    <property type="term" value="C:nucleus"/>
    <property type="evidence" value="ECO:0007669"/>
    <property type="project" value="UniProtKB-SubCell"/>
</dbReference>
<evidence type="ECO:0000256" key="10">
    <source>
        <dbReference type="ARBA" id="ARBA00056064"/>
    </source>
</evidence>
<sequence>MNERPGGAEGSFSNRPPSAPFILIGRRRSYHGDTIATARALRPFYQIWCVLAAFVASDWRRLFSPSPLEKSRLEILSLFFQARKLKQIKRPRTVIIISAVIMVLSESDAGKSLTAAAARGDTAEVRRLLEERRVHPDTRNEFGKTALQVMMMGNTNVACLLLENGANPNIQDRFGITPAHDAARTGFLETLCVLVDHGASVNIPDKSGALPIHIAIREGYRDVVEFLAPRSNLGHQDTRGDTALDIAEASCTPDMVELLKRQLESSLAFQS</sequence>
<evidence type="ECO:0000256" key="14">
    <source>
        <dbReference type="PROSITE-ProRule" id="PRU00023"/>
    </source>
</evidence>
<keyword evidence="16" id="KW-1185">Reference proteome</keyword>
<evidence type="ECO:0000256" key="2">
    <source>
        <dbReference type="ARBA" id="ARBA00004496"/>
    </source>
</evidence>
<dbReference type="InterPro" id="IPR002110">
    <property type="entry name" value="Ankyrin_rpt"/>
</dbReference>
<evidence type="ECO:0000256" key="6">
    <source>
        <dbReference type="ARBA" id="ARBA00023043"/>
    </source>
</evidence>
<dbReference type="FunFam" id="1.25.40.20:FF:000169">
    <property type="entry name" value="Cyclin-dependent kinase 4 inhibitor D"/>
    <property type="match status" value="1"/>
</dbReference>
<evidence type="ECO:0000313" key="15">
    <source>
        <dbReference type="EMBL" id="KAG7326899.1"/>
    </source>
</evidence>
<dbReference type="AlphaFoldDB" id="A0A9D3SPH4"/>
<accession>A0A9D3SPH4</accession>
<evidence type="ECO:0000256" key="3">
    <source>
        <dbReference type="ARBA" id="ARBA00022490"/>
    </source>
</evidence>
<keyword evidence="8" id="KW-0131">Cell cycle</keyword>
<comment type="caution">
    <text evidence="15">The sequence shown here is derived from an EMBL/GenBank/DDBJ whole genome shotgun (WGS) entry which is preliminary data.</text>
</comment>
<keyword evidence="5" id="KW-0007">Acetylation</keyword>
<organism evidence="15 16">
    <name type="scientific">Hemibagrus wyckioides</name>
    <dbReference type="NCBI Taxonomy" id="337641"/>
    <lineage>
        <taxon>Eukaryota</taxon>
        <taxon>Metazoa</taxon>
        <taxon>Chordata</taxon>
        <taxon>Craniata</taxon>
        <taxon>Vertebrata</taxon>
        <taxon>Euteleostomi</taxon>
        <taxon>Actinopterygii</taxon>
        <taxon>Neopterygii</taxon>
        <taxon>Teleostei</taxon>
        <taxon>Ostariophysi</taxon>
        <taxon>Siluriformes</taxon>
        <taxon>Bagridae</taxon>
        <taxon>Hemibagrus</taxon>
    </lineage>
</organism>
<evidence type="ECO:0000256" key="12">
    <source>
        <dbReference type="ARBA" id="ARBA00070050"/>
    </source>
</evidence>
<dbReference type="EMBL" id="JAHKSW010000011">
    <property type="protein sequence ID" value="KAG7326899.1"/>
    <property type="molecule type" value="Genomic_DNA"/>
</dbReference>
<evidence type="ECO:0000256" key="5">
    <source>
        <dbReference type="ARBA" id="ARBA00022990"/>
    </source>
</evidence>
<evidence type="ECO:0000256" key="8">
    <source>
        <dbReference type="ARBA" id="ARBA00023306"/>
    </source>
</evidence>
<evidence type="ECO:0000313" key="16">
    <source>
        <dbReference type="Proteomes" id="UP000824219"/>
    </source>
</evidence>
<evidence type="ECO:0000256" key="7">
    <source>
        <dbReference type="ARBA" id="ARBA00023242"/>
    </source>
</evidence>
<evidence type="ECO:0000256" key="4">
    <source>
        <dbReference type="ARBA" id="ARBA00022737"/>
    </source>
</evidence>
<dbReference type="GO" id="GO:0005737">
    <property type="term" value="C:cytoplasm"/>
    <property type="evidence" value="ECO:0007669"/>
    <property type="project" value="UniProtKB-SubCell"/>
</dbReference>
<dbReference type="OrthoDB" id="21416at2759"/>
<dbReference type="PROSITE" id="PS50297">
    <property type="entry name" value="ANK_REP_REGION"/>
    <property type="match status" value="1"/>
</dbReference>
<name>A0A9D3SPH4_9TELE</name>
<dbReference type="Gene3D" id="1.25.40.20">
    <property type="entry name" value="Ankyrin repeat-containing domain"/>
    <property type="match status" value="1"/>
</dbReference>
<comment type="subunit">
    <text evidence="11">Interacts with CDK6.</text>
</comment>
<reference evidence="15 16" key="1">
    <citation type="submission" date="2021-06" db="EMBL/GenBank/DDBJ databases">
        <title>Chromosome-level genome assembly of the red-tail catfish (Hemibagrus wyckioides).</title>
        <authorList>
            <person name="Shao F."/>
        </authorList>
    </citation>
    <scope>NUCLEOTIDE SEQUENCE [LARGE SCALE GENOMIC DNA]</scope>
    <source>
        <strain evidence="15">EC202008001</strain>
        <tissue evidence="15">Blood</tissue>
    </source>
</reference>
<gene>
    <name evidence="15" type="ORF">KOW79_010300</name>
</gene>
<dbReference type="PROSITE" id="PS50088">
    <property type="entry name" value="ANK_REPEAT"/>
    <property type="match status" value="1"/>
</dbReference>
<comment type="function">
    <text evidence="10">Interacts strongly with CDK4 and CDK6 and inhibits them.</text>
</comment>
<dbReference type="InterPro" id="IPR036770">
    <property type="entry name" value="Ankyrin_rpt-contain_sf"/>
</dbReference>
<evidence type="ECO:0000256" key="11">
    <source>
        <dbReference type="ARBA" id="ARBA00065666"/>
    </source>
</evidence>
<keyword evidence="3" id="KW-0963">Cytoplasm</keyword>
<dbReference type="Proteomes" id="UP000824219">
    <property type="component" value="Linkage Group LG11"/>
</dbReference>
<keyword evidence="7" id="KW-0539">Nucleus</keyword>
<evidence type="ECO:0000256" key="9">
    <source>
        <dbReference type="ARBA" id="ARBA00038438"/>
    </source>
</evidence>
<dbReference type="GO" id="GO:0019899">
    <property type="term" value="F:enzyme binding"/>
    <property type="evidence" value="ECO:0007669"/>
    <property type="project" value="UniProtKB-ARBA"/>
</dbReference>
<keyword evidence="6 14" id="KW-0040">ANK repeat</keyword>